<sequence length="129" mass="14318">MADMEAGMADDMLTEEEKAFYTLALVEQCVRNTGLEDLHAGVTPNSATGDYSDVKVVTPYGEIPWTNLSRISDEEMKALMIEVTNKVFTFLTRGDDLMTLGSAARWNKPELDQGLSAKADRRAAQRGRR</sequence>
<gene>
    <name evidence="1" type="ORF">ACFOKF_22510</name>
</gene>
<keyword evidence="2" id="KW-1185">Reference proteome</keyword>
<dbReference type="RefSeq" id="WP_380798833.1">
    <property type="nucleotide sequence ID" value="NZ_JBHRVU010000005.1"/>
</dbReference>
<name>A0ABV7NKQ3_9SPHN</name>
<proteinExistence type="predicted"/>
<organism evidence="1 2">
    <name type="scientific">Sphingobium rhizovicinum</name>
    <dbReference type="NCBI Taxonomy" id="432308"/>
    <lineage>
        <taxon>Bacteria</taxon>
        <taxon>Pseudomonadati</taxon>
        <taxon>Pseudomonadota</taxon>
        <taxon>Alphaproteobacteria</taxon>
        <taxon>Sphingomonadales</taxon>
        <taxon>Sphingomonadaceae</taxon>
        <taxon>Sphingobium</taxon>
    </lineage>
</organism>
<comment type="caution">
    <text evidence="1">The sequence shown here is derived from an EMBL/GenBank/DDBJ whole genome shotgun (WGS) entry which is preliminary data.</text>
</comment>
<evidence type="ECO:0000313" key="1">
    <source>
        <dbReference type="EMBL" id="MFC3443925.1"/>
    </source>
</evidence>
<accession>A0ABV7NKQ3</accession>
<dbReference type="Proteomes" id="UP001595681">
    <property type="component" value="Unassembled WGS sequence"/>
</dbReference>
<reference evidence="2" key="1">
    <citation type="journal article" date="2019" name="Int. J. Syst. Evol. Microbiol.">
        <title>The Global Catalogue of Microorganisms (GCM) 10K type strain sequencing project: providing services to taxonomists for standard genome sequencing and annotation.</title>
        <authorList>
            <consortium name="The Broad Institute Genomics Platform"/>
            <consortium name="The Broad Institute Genome Sequencing Center for Infectious Disease"/>
            <person name="Wu L."/>
            <person name="Ma J."/>
        </authorList>
    </citation>
    <scope>NUCLEOTIDE SEQUENCE [LARGE SCALE GENOMIC DNA]</scope>
    <source>
        <strain evidence="2">CCM 7491</strain>
    </source>
</reference>
<protein>
    <submittedName>
        <fullName evidence="1">Uncharacterized protein</fullName>
    </submittedName>
</protein>
<dbReference type="EMBL" id="JBHRVU010000005">
    <property type="protein sequence ID" value="MFC3443925.1"/>
    <property type="molecule type" value="Genomic_DNA"/>
</dbReference>
<evidence type="ECO:0000313" key="2">
    <source>
        <dbReference type="Proteomes" id="UP001595681"/>
    </source>
</evidence>